<name>A0A4R7HWF5_9ACTN</name>
<dbReference type="Pfam" id="PF00106">
    <property type="entry name" value="adh_short"/>
    <property type="match status" value="1"/>
</dbReference>
<dbReference type="Gene3D" id="3.40.50.720">
    <property type="entry name" value="NAD(P)-binding Rossmann-like Domain"/>
    <property type="match status" value="1"/>
</dbReference>
<reference evidence="5 6" key="1">
    <citation type="submission" date="2019-03" db="EMBL/GenBank/DDBJ databases">
        <title>Sequencing the genomes of 1000 actinobacteria strains.</title>
        <authorList>
            <person name="Klenk H.-P."/>
        </authorList>
    </citation>
    <scope>NUCLEOTIDE SEQUENCE [LARGE SCALE GENOMIC DNA]</scope>
    <source>
        <strain evidence="5 6">DSM 18936</strain>
    </source>
</reference>
<protein>
    <submittedName>
        <fullName evidence="5">NADP-dependent 3-hydroxy acid dehydrogenase YdfG</fullName>
    </submittedName>
</protein>
<dbReference type="PANTHER" id="PTHR43391">
    <property type="entry name" value="RETINOL DEHYDROGENASE-RELATED"/>
    <property type="match status" value="1"/>
</dbReference>
<feature type="domain" description="Ketoreductase" evidence="4">
    <location>
        <begin position="23"/>
        <end position="219"/>
    </location>
</feature>
<evidence type="ECO:0000256" key="1">
    <source>
        <dbReference type="ARBA" id="ARBA00006484"/>
    </source>
</evidence>
<dbReference type="Proteomes" id="UP000294558">
    <property type="component" value="Unassembled WGS sequence"/>
</dbReference>
<evidence type="ECO:0000256" key="2">
    <source>
        <dbReference type="ARBA" id="ARBA00023002"/>
    </source>
</evidence>
<dbReference type="SUPFAM" id="SSF51735">
    <property type="entry name" value="NAD(P)-binding Rossmann-fold domains"/>
    <property type="match status" value="1"/>
</dbReference>
<comment type="caution">
    <text evidence="5">The sequence shown here is derived from an EMBL/GenBank/DDBJ whole genome shotgun (WGS) entry which is preliminary data.</text>
</comment>
<dbReference type="PANTHER" id="PTHR43391:SF82">
    <property type="entry name" value="OXIDOREDUCTASE SADH-RELATED"/>
    <property type="match status" value="1"/>
</dbReference>
<dbReference type="AlphaFoldDB" id="A0A4R7HWF5"/>
<dbReference type="InterPro" id="IPR057326">
    <property type="entry name" value="KR_dom"/>
</dbReference>
<dbReference type="EMBL" id="SOAU01000001">
    <property type="protein sequence ID" value="TDT15427.1"/>
    <property type="molecule type" value="Genomic_DNA"/>
</dbReference>
<dbReference type="PRINTS" id="PR00080">
    <property type="entry name" value="SDRFAMILY"/>
</dbReference>
<keyword evidence="2" id="KW-0560">Oxidoreductase</keyword>
<keyword evidence="6" id="KW-1185">Reference proteome</keyword>
<gene>
    <name evidence="5" type="ORF">BDK89_0997</name>
</gene>
<accession>A0A4R7HWF5</accession>
<evidence type="ECO:0000313" key="5">
    <source>
        <dbReference type="EMBL" id="TDT15427.1"/>
    </source>
</evidence>
<dbReference type="RefSeq" id="WP_208293969.1">
    <property type="nucleotide sequence ID" value="NZ_SOAU01000001.1"/>
</dbReference>
<dbReference type="GO" id="GO:0016491">
    <property type="term" value="F:oxidoreductase activity"/>
    <property type="evidence" value="ECO:0007669"/>
    <property type="project" value="UniProtKB-KW"/>
</dbReference>
<sequence>MTLTDAATPAPYPPAPITDFAGLVAVITGGGTGMGRELTRQLAAAGCDVAICDVSDEAMSETIELASADAESAGRAGVRLTACVADVSDAEAMNEFAAHVASEFETESINLLFNNAGISGASSIVTADHADWDRVFAVTFGGVLNGMRSFLPMLMQADRGHVINTSSVNGLWACLGPTGSHSAYSAAKFAVRGLTESMLVDFRMNAPHLTVSVVMPGHIGTQIARNSMIAAGYDPKNMSDDAVAQLRQQIEDSGIDLAGASDEDIRNLMQMRAELFENAAPTTAGEAATVMLDAVKANTWRVLIGDDAAALDTALRAQPTEVYTESFMAGLQADGHFTGGGLIDG</sequence>
<evidence type="ECO:0000313" key="6">
    <source>
        <dbReference type="Proteomes" id="UP000294558"/>
    </source>
</evidence>
<dbReference type="InterPro" id="IPR002347">
    <property type="entry name" value="SDR_fam"/>
</dbReference>
<organism evidence="5 6">
    <name type="scientific">Ilumatobacter fluminis</name>
    <dbReference type="NCBI Taxonomy" id="467091"/>
    <lineage>
        <taxon>Bacteria</taxon>
        <taxon>Bacillati</taxon>
        <taxon>Actinomycetota</taxon>
        <taxon>Acidimicrobiia</taxon>
        <taxon>Acidimicrobiales</taxon>
        <taxon>Ilumatobacteraceae</taxon>
        <taxon>Ilumatobacter</taxon>
    </lineage>
</organism>
<evidence type="ECO:0000259" key="4">
    <source>
        <dbReference type="SMART" id="SM00822"/>
    </source>
</evidence>
<dbReference type="CDD" id="cd05233">
    <property type="entry name" value="SDR_c"/>
    <property type="match status" value="1"/>
</dbReference>
<dbReference type="PRINTS" id="PR00081">
    <property type="entry name" value="GDHRDH"/>
</dbReference>
<dbReference type="SMART" id="SM00822">
    <property type="entry name" value="PKS_KR"/>
    <property type="match status" value="1"/>
</dbReference>
<dbReference type="InterPro" id="IPR036291">
    <property type="entry name" value="NAD(P)-bd_dom_sf"/>
</dbReference>
<evidence type="ECO:0000256" key="3">
    <source>
        <dbReference type="RuleBase" id="RU000363"/>
    </source>
</evidence>
<comment type="similarity">
    <text evidence="1 3">Belongs to the short-chain dehydrogenases/reductases (SDR) family.</text>
</comment>
<proteinExistence type="inferred from homology"/>